<keyword evidence="7" id="KW-0653">Protein transport</keyword>
<keyword evidence="13" id="KW-1185">Reference proteome</keyword>
<accession>A0ABR6Z6J8</accession>
<dbReference type="RefSeq" id="WP_186952201.1">
    <property type="nucleotide sequence ID" value="NZ_JACOFX010000002.1"/>
</dbReference>
<name>A0ABR6Z6J8_9BURK</name>
<proteinExistence type="inferred from homology"/>
<evidence type="ECO:0000259" key="11">
    <source>
        <dbReference type="PROSITE" id="PS52015"/>
    </source>
</evidence>
<dbReference type="SUPFAM" id="SSF74653">
    <property type="entry name" value="TolA/TonB C-terminal domain"/>
    <property type="match status" value="1"/>
</dbReference>
<dbReference type="PROSITE" id="PS52015">
    <property type="entry name" value="TONB_CTD"/>
    <property type="match status" value="1"/>
</dbReference>
<keyword evidence="5" id="KW-0997">Cell inner membrane</keyword>
<dbReference type="PANTHER" id="PTHR33446">
    <property type="entry name" value="PROTEIN TONB-RELATED"/>
    <property type="match status" value="1"/>
</dbReference>
<evidence type="ECO:0000256" key="1">
    <source>
        <dbReference type="ARBA" id="ARBA00004383"/>
    </source>
</evidence>
<comment type="caution">
    <text evidence="12">The sequence shown here is derived from an EMBL/GenBank/DDBJ whole genome shotgun (WGS) entry which is preliminary data.</text>
</comment>
<comment type="subcellular location">
    <subcellularLocation>
        <location evidence="1">Cell inner membrane</location>
        <topology evidence="1">Single-pass membrane protein</topology>
        <orientation evidence="1">Periplasmic side</orientation>
    </subcellularLocation>
</comment>
<dbReference type="NCBIfam" id="TIGR01352">
    <property type="entry name" value="tonB_Cterm"/>
    <property type="match status" value="1"/>
</dbReference>
<protein>
    <submittedName>
        <fullName evidence="12">TonB family protein</fullName>
    </submittedName>
</protein>
<organism evidence="12 13">
    <name type="scientific">Undibacterium umbellatum</name>
    <dbReference type="NCBI Taxonomy" id="2762300"/>
    <lineage>
        <taxon>Bacteria</taxon>
        <taxon>Pseudomonadati</taxon>
        <taxon>Pseudomonadota</taxon>
        <taxon>Betaproteobacteria</taxon>
        <taxon>Burkholderiales</taxon>
        <taxon>Oxalobacteraceae</taxon>
        <taxon>Undibacterium</taxon>
    </lineage>
</organism>
<evidence type="ECO:0000256" key="8">
    <source>
        <dbReference type="ARBA" id="ARBA00022989"/>
    </source>
</evidence>
<evidence type="ECO:0000256" key="2">
    <source>
        <dbReference type="ARBA" id="ARBA00006555"/>
    </source>
</evidence>
<dbReference type="PANTHER" id="PTHR33446:SF2">
    <property type="entry name" value="PROTEIN TONB"/>
    <property type="match status" value="1"/>
</dbReference>
<dbReference type="InterPro" id="IPR037682">
    <property type="entry name" value="TonB_C"/>
</dbReference>
<keyword evidence="6 10" id="KW-0812">Transmembrane</keyword>
<evidence type="ECO:0000313" key="13">
    <source>
        <dbReference type="Proteomes" id="UP000646911"/>
    </source>
</evidence>
<dbReference type="InterPro" id="IPR051045">
    <property type="entry name" value="TonB-dependent_transducer"/>
</dbReference>
<feature type="transmembrane region" description="Helical" evidence="10">
    <location>
        <begin position="20"/>
        <end position="37"/>
    </location>
</feature>
<evidence type="ECO:0000256" key="4">
    <source>
        <dbReference type="ARBA" id="ARBA00022475"/>
    </source>
</evidence>
<keyword evidence="9 10" id="KW-0472">Membrane</keyword>
<gene>
    <name evidence="12" type="ORF">H8L47_05370</name>
</gene>
<feature type="domain" description="TonB C-terminal" evidence="11">
    <location>
        <begin position="135"/>
        <end position="226"/>
    </location>
</feature>
<reference evidence="12 13" key="1">
    <citation type="submission" date="2020-08" db="EMBL/GenBank/DDBJ databases">
        <title>Novel species isolated from subtropical streams in China.</title>
        <authorList>
            <person name="Lu H."/>
        </authorList>
    </citation>
    <scope>NUCLEOTIDE SEQUENCE [LARGE SCALE GENOMIC DNA]</scope>
    <source>
        <strain evidence="12 13">NL8W</strain>
    </source>
</reference>
<evidence type="ECO:0000256" key="9">
    <source>
        <dbReference type="ARBA" id="ARBA00023136"/>
    </source>
</evidence>
<sequence>MSTLTLQHAPQDFTAPKSRIFSFACIVLGHLALFYALEHGLLTHAVQILPKEVMMTFIEPPQVKPEPPPKPIPTKKLSTLQAPVVPHIKPVVEIPAEVHQITTQAAPPVPPAPQPAPLVAKFEPSNAPAVIAPPKQISAVEYVRPPQADYPPMSKRMGEEGKVTLRVLVNEKGVAEKVDIQKSSGSNRLDEAARIAILRAIFKPYLEDGKALTVIATATISFSLSS</sequence>
<dbReference type="EMBL" id="JACOFX010000002">
    <property type="protein sequence ID" value="MBC3906985.1"/>
    <property type="molecule type" value="Genomic_DNA"/>
</dbReference>
<dbReference type="Gene3D" id="3.30.1150.10">
    <property type="match status" value="1"/>
</dbReference>
<evidence type="ECO:0000256" key="7">
    <source>
        <dbReference type="ARBA" id="ARBA00022927"/>
    </source>
</evidence>
<dbReference type="Proteomes" id="UP000646911">
    <property type="component" value="Unassembled WGS sequence"/>
</dbReference>
<evidence type="ECO:0000313" key="12">
    <source>
        <dbReference type="EMBL" id="MBC3906985.1"/>
    </source>
</evidence>
<dbReference type="InterPro" id="IPR006260">
    <property type="entry name" value="TonB/TolA_C"/>
</dbReference>
<keyword evidence="3" id="KW-0813">Transport</keyword>
<keyword evidence="8 10" id="KW-1133">Transmembrane helix</keyword>
<evidence type="ECO:0000256" key="3">
    <source>
        <dbReference type="ARBA" id="ARBA00022448"/>
    </source>
</evidence>
<dbReference type="Pfam" id="PF03544">
    <property type="entry name" value="TonB_C"/>
    <property type="match status" value="1"/>
</dbReference>
<comment type="similarity">
    <text evidence="2">Belongs to the TonB family.</text>
</comment>
<keyword evidence="4" id="KW-1003">Cell membrane</keyword>
<evidence type="ECO:0000256" key="6">
    <source>
        <dbReference type="ARBA" id="ARBA00022692"/>
    </source>
</evidence>
<evidence type="ECO:0000256" key="5">
    <source>
        <dbReference type="ARBA" id="ARBA00022519"/>
    </source>
</evidence>
<evidence type="ECO:0000256" key="10">
    <source>
        <dbReference type="SAM" id="Phobius"/>
    </source>
</evidence>